<dbReference type="EMBL" id="CAEY01000200">
    <property type="status" value="NOT_ANNOTATED_CDS"/>
    <property type="molecule type" value="Genomic_DNA"/>
</dbReference>
<keyword evidence="7" id="KW-0547">Nucleotide-binding</keyword>
<evidence type="ECO:0000256" key="6">
    <source>
        <dbReference type="ARBA" id="ARBA00022729"/>
    </source>
</evidence>
<dbReference type="SUPFAM" id="SSF55073">
    <property type="entry name" value="Nucleotide cyclase"/>
    <property type="match status" value="1"/>
</dbReference>
<dbReference type="Gene3D" id="3.40.50.2300">
    <property type="match status" value="2"/>
</dbReference>
<evidence type="ECO:0000256" key="12">
    <source>
        <dbReference type="ARBA" id="ARBA00023180"/>
    </source>
</evidence>
<keyword evidence="8 18" id="KW-1133">Transmembrane helix</keyword>
<evidence type="ECO:0000256" key="8">
    <source>
        <dbReference type="ARBA" id="ARBA00022989"/>
    </source>
</evidence>
<dbReference type="InterPro" id="IPR000337">
    <property type="entry name" value="GPCR_3"/>
</dbReference>
<dbReference type="SUPFAM" id="SSF56112">
    <property type="entry name" value="Protein kinase-like (PK-like)"/>
    <property type="match status" value="1"/>
</dbReference>
<evidence type="ECO:0000256" key="17">
    <source>
        <dbReference type="SAM" id="MobiDB-lite"/>
    </source>
</evidence>
<evidence type="ECO:0000256" key="15">
    <source>
        <dbReference type="RuleBase" id="RU000405"/>
    </source>
</evidence>
<evidence type="ECO:0000256" key="10">
    <source>
        <dbReference type="ARBA" id="ARBA00023136"/>
    </source>
</evidence>
<dbReference type="FunFam" id="1.10.510.10:FF:000420">
    <property type="entry name" value="Guanylate cyclase"/>
    <property type="match status" value="1"/>
</dbReference>
<dbReference type="GO" id="GO:0004016">
    <property type="term" value="F:adenylate cyclase activity"/>
    <property type="evidence" value="ECO:0007669"/>
    <property type="project" value="TreeGrafter"/>
</dbReference>
<evidence type="ECO:0000313" key="23">
    <source>
        <dbReference type="Proteomes" id="UP000015104"/>
    </source>
</evidence>
<dbReference type="CDD" id="cd06370">
    <property type="entry name" value="PBP1_SAP_GC-like"/>
    <property type="match status" value="1"/>
</dbReference>
<dbReference type="Pfam" id="PF07714">
    <property type="entry name" value="PK_Tyr_Ser-Thr"/>
    <property type="match status" value="1"/>
</dbReference>
<dbReference type="InterPro" id="IPR028082">
    <property type="entry name" value="Peripla_BP_I"/>
</dbReference>
<keyword evidence="14 16" id="KW-0141">cGMP biosynthesis</keyword>
<accession>T1KKV6</accession>
<dbReference type="PRINTS" id="PR00248">
    <property type="entry name" value="GPCRMGR"/>
</dbReference>
<evidence type="ECO:0000256" key="4">
    <source>
        <dbReference type="ARBA" id="ARBA00012202"/>
    </source>
</evidence>
<dbReference type="SMART" id="SM00044">
    <property type="entry name" value="CYCc"/>
    <property type="match status" value="1"/>
</dbReference>
<evidence type="ECO:0000256" key="7">
    <source>
        <dbReference type="ARBA" id="ARBA00022741"/>
    </source>
</evidence>
<dbReference type="PROSITE" id="PS50125">
    <property type="entry name" value="GUANYLATE_CYCLASE_2"/>
    <property type="match status" value="1"/>
</dbReference>
<dbReference type="InterPro" id="IPR050401">
    <property type="entry name" value="Cyclic_nucleotide_synthase"/>
</dbReference>
<keyword evidence="6 19" id="KW-0732">Signal</keyword>
<name>T1KKV6_TETUR</name>
<protein>
    <recommendedName>
        <fullName evidence="4 16">Guanylate cyclase</fullName>
        <ecNumber evidence="4 16">4.6.1.2</ecNumber>
    </recommendedName>
</protein>
<dbReference type="CDD" id="cd14042">
    <property type="entry name" value="PK_GC-A_B"/>
    <property type="match status" value="1"/>
</dbReference>
<dbReference type="STRING" id="32264.T1KKV6"/>
<evidence type="ECO:0000256" key="3">
    <source>
        <dbReference type="ARBA" id="ARBA00004479"/>
    </source>
</evidence>
<dbReference type="Proteomes" id="UP000015104">
    <property type="component" value="Unassembled WGS sequence"/>
</dbReference>
<dbReference type="GO" id="GO:0007168">
    <property type="term" value="P:receptor guanylyl cyclase signaling pathway"/>
    <property type="evidence" value="ECO:0007669"/>
    <property type="project" value="TreeGrafter"/>
</dbReference>
<feature type="domain" description="Protein kinase" evidence="20">
    <location>
        <begin position="584"/>
        <end position="882"/>
    </location>
</feature>
<proteinExistence type="inferred from homology"/>
<evidence type="ECO:0000256" key="13">
    <source>
        <dbReference type="ARBA" id="ARBA00023239"/>
    </source>
</evidence>
<dbReference type="GO" id="GO:0004930">
    <property type="term" value="F:G protein-coupled receptor activity"/>
    <property type="evidence" value="ECO:0007669"/>
    <property type="project" value="InterPro"/>
</dbReference>
<keyword evidence="5 18" id="KW-0812">Transmembrane</keyword>
<dbReference type="EC" id="4.6.1.2" evidence="4 16"/>
<dbReference type="SUPFAM" id="SSF53822">
    <property type="entry name" value="Periplasmic binding protein-like I"/>
    <property type="match status" value="1"/>
</dbReference>
<keyword evidence="11" id="KW-0675">Receptor</keyword>
<dbReference type="InterPro" id="IPR001245">
    <property type="entry name" value="Ser-Thr/Tyr_kinase_cat_dom"/>
</dbReference>
<reference evidence="23" key="1">
    <citation type="submission" date="2011-08" db="EMBL/GenBank/DDBJ databases">
        <authorList>
            <person name="Rombauts S."/>
        </authorList>
    </citation>
    <scope>NUCLEOTIDE SEQUENCE</scope>
    <source>
        <strain evidence="23">London</strain>
    </source>
</reference>
<evidence type="ECO:0000256" key="11">
    <source>
        <dbReference type="ARBA" id="ARBA00023170"/>
    </source>
</evidence>
<evidence type="ECO:0000259" key="21">
    <source>
        <dbReference type="PROSITE" id="PS50125"/>
    </source>
</evidence>
<dbReference type="EnsemblMetazoa" id="tetur14g00180.1">
    <property type="protein sequence ID" value="tetur14g00180.1"/>
    <property type="gene ID" value="tetur14g00180"/>
</dbReference>
<evidence type="ECO:0000256" key="5">
    <source>
        <dbReference type="ARBA" id="ARBA00022692"/>
    </source>
</evidence>
<dbReference type="PROSITE" id="PS50011">
    <property type="entry name" value="PROTEIN_KINASE_DOM"/>
    <property type="match status" value="1"/>
</dbReference>
<evidence type="ECO:0000256" key="2">
    <source>
        <dbReference type="ARBA" id="ARBA00004141"/>
    </source>
</evidence>
<dbReference type="eggNOG" id="KOG1023">
    <property type="taxonomic scope" value="Eukaryota"/>
</dbReference>
<evidence type="ECO:0000256" key="16">
    <source>
        <dbReference type="RuleBase" id="RU003431"/>
    </source>
</evidence>
<dbReference type="PANTHER" id="PTHR11920">
    <property type="entry name" value="GUANYLYL CYCLASE"/>
    <property type="match status" value="1"/>
</dbReference>
<dbReference type="InterPro" id="IPR029787">
    <property type="entry name" value="Nucleotide_cyclase"/>
</dbReference>
<reference evidence="22" key="2">
    <citation type="submission" date="2015-06" db="UniProtKB">
        <authorList>
            <consortium name="EnsemblMetazoa"/>
        </authorList>
    </citation>
    <scope>IDENTIFICATION</scope>
</reference>
<evidence type="ECO:0000313" key="22">
    <source>
        <dbReference type="EnsemblMetazoa" id="tetur14g00180.1"/>
    </source>
</evidence>
<comment type="subcellular location">
    <subcellularLocation>
        <location evidence="2">Membrane</location>
        <topology evidence="2">Multi-pass membrane protein</topology>
    </subcellularLocation>
    <subcellularLocation>
        <location evidence="3">Membrane</location>
        <topology evidence="3">Single-pass type I membrane protein</topology>
    </subcellularLocation>
</comment>
<feature type="transmembrane region" description="Helical" evidence="18">
    <location>
        <begin position="188"/>
        <end position="206"/>
    </location>
</feature>
<keyword evidence="10 18" id="KW-0472">Membrane</keyword>
<dbReference type="PROSITE" id="PS00452">
    <property type="entry name" value="GUANYLATE_CYCLASE_1"/>
    <property type="match status" value="1"/>
</dbReference>
<keyword evidence="13 15" id="KW-0456">Lyase</keyword>
<evidence type="ECO:0000256" key="14">
    <source>
        <dbReference type="ARBA" id="ARBA00023293"/>
    </source>
</evidence>
<dbReference type="InterPro" id="IPR018297">
    <property type="entry name" value="A/G_cyclase_CS"/>
</dbReference>
<sequence>MLTIYFYLLIQCSIVESIVPSRCIDVDRLENKINPNYLNITVGFLSSFKGYGLGKEISGAIPLAIDQINRDPQLLPNHTLDFIAMDAGQPNTATSIRMMTEMREQGVVAFIGPENSCVSEALVATAWNYPMITYVSTMPCCGIKCADRTVSDKSVYATFARTLPPGSKVSKSIISLLKHFNWNKVSQLAFMVIFCKFVSIFLVIVGDQSLRRFNNNPTDRQVEEALIALAAQHGIQINNTYYLPSYYLTKHKTKLEEIIEDSYAKTRIYVLISDIEAVADYAYLMQQRNLLTTGDYAIISIEDEVVYAPEKQENYFQMFETWLNQANIREVSNFDPNLSFPFRAVFIVTPSAPINPDYDKFKRQVNCRNGMDPFNVPLHDLLEPDVPIYAGLAYDAVMIYAMAVTQLINDGSDYTNGTLVVEYIKNARYRSILGFDVTIDENGDAEGNYTLLALLDNPKAIWYNKTTWNKTMQPVGRFTYQKGLGLPSLSLEHQIDWIGGEPPASEPYCGFDGEKCIHKPDWIVIVSSFAGSLVLIVVFSLAFRHYRYEYKLACLLWKVDMKELILLKTNSEYTIQNLRNTINFHGLDPYRFSAFISAQSGSNRNSKGIHTDGSDGENDEMFANGIGFYKGNVVFIKRIYKKSIDLTRNVRKELIQIREMRHENINPFIGACVDAPNVTILKLYCARGSLEDVLKNQDLDLDNMFIASLVADLIKGMIYLHDSYIISHGNLKSSNCLVDSRWVLQITDFGLHEFQQGQEFPPEYAEKRERGLLWQAPELLRQINPPSRGTQKGDIYSFAIILFEIIGRKGPWGISELSVRSILDRVKYPSQYGGHIFRPPLNALQCPEYVKKCIRDCWYEDPEVRPDFRFINIQLRDMQAGLKPNIFDNMIAIMEKYAYNLEGLVQERTNQLVEEKKKTENLLLRMLPKPVAEQLKRGQPVEAESFDSVTIYFSDVVGFTALSASSTPLQVVELLNNLYTCFDSIIGHYDVYKVETIGDAYMVVSGLPIRNGDRHAGEIASLALHLLSAIQNFEIPHKPGERLKLRIGIHSGPCVAGVVGLKMPRYCLFGDTVNTASRMESTGEALKIHVSEACKIILHKLGGYKLNERGMTPIKGKGEMRTYWLLGKTRISHNHLSAANTINEINDLKEFSDSCLRETGYPRSISPDPYNLKIDDNWSNRWLSVDDNYHCTNYNNSPKFSLICKQEEGGSGESGNGHEKFRRINSCALDDKHYRKNRSNQFHCPSYHQHQNWQNQQQMIIQQQQLQQHSPQQHRLYSSQQNAQQTAQHRQLTRNKIKAGKILNH</sequence>
<organism evidence="22 23">
    <name type="scientific">Tetranychus urticae</name>
    <name type="common">Two-spotted spider mite</name>
    <dbReference type="NCBI Taxonomy" id="32264"/>
    <lineage>
        <taxon>Eukaryota</taxon>
        <taxon>Metazoa</taxon>
        <taxon>Ecdysozoa</taxon>
        <taxon>Arthropoda</taxon>
        <taxon>Chelicerata</taxon>
        <taxon>Arachnida</taxon>
        <taxon>Acari</taxon>
        <taxon>Acariformes</taxon>
        <taxon>Trombidiformes</taxon>
        <taxon>Prostigmata</taxon>
        <taxon>Eleutherengona</taxon>
        <taxon>Raphignathae</taxon>
        <taxon>Tetranychoidea</taxon>
        <taxon>Tetranychidae</taxon>
        <taxon>Tetranychus</taxon>
    </lineage>
</organism>
<dbReference type="InterPro" id="IPR001054">
    <property type="entry name" value="A/G_cyclase"/>
</dbReference>
<dbReference type="HOGENOM" id="CLU_001072_1_2_1"/>
<dbReference type="GO" id="GO:0005525">
    <property type="term" value="F:GTP binding"/>
    <property type="evidence" value="ECO:0007669"/>
    <property type="project" value="UniProtKB-KW"/>
</dbReference>
<evidence type="ECO:0000256" key="18">
    <source>
        <dbReference type="SAM" id="Phobius"/>
    </source>
</evidence>
<dbReference type="InterPro" id="IPR000719">
    <property type="entry name" value="Prot_kinase_dom"/>
</dbReference>
<evidence type="ECO:0000256" key="19">
    <source>
        <dbReference type="SAM" id="SignalP"/>
    </source>
</evidence>
<dbReference type="Pfam" id="PF01094">
    <property type="entry name" value="ANF_receptor"/>
    <property type="match status" value="2"/>
</dbReference>
<evidence type="ECO:0000259" key="20">
    <source>
        <dbReference type="PROSITE" id="PS50011"/>
    </source>
</evidence>
<feature type="transmembrane region" description="Helical" evidence="18">
    <location>
        <begin position="522"/>
        <end position="543"/>
    </location>
</feature>
<keyword evidence="23" id="KW-1185">Reference proteome</keyword>
<evidence type="ECO:0000256" key="1">
    <source>
        <dbReference type="ARBA" id="ARBA00001436"/>
    </source>
</evidence>
<dbReference type="InterPro" id="IPR001828">
    <property type="entry name" value="ANF_lig-bd_rcpt"/>
</dbReference>
<comment type="catalytic activity">
    <reaction evidence="1 16">
        <text>GTP = 3',5'-cyclic GMP + diphosphate</text>
        <dbReference type="Rhea" id="RHEA:13665"/>
        <dbReference type="ChEBI" id="CHEBI:33019"/>
        <dbReference type="ChEBI" id="CHEBI:37565"/>
        <dbReference type="ChEBI" id="CHEBI:57746"/>
        <dbReference type="EC" id="4.6.1.2"/>
    </reaction>
</comment>
<dbReference type="FunFam" id="3.30.70.1230:FF:000019">
    <property type="entry name" value="Guanylate cyclase"/>
    <property type="match status" value="1"/>
</dbReference>
<feature type="domain" description="Guanylate cyclase" evidence="21">
    <location>
        <begin position="950"/>
        <end position="1080"/>
    </location>
</feature>
<dbReference type="GO" id="GO:0004672">
    <property type="term" value="F:protein kinase activity"/>
    <property type="evidence" value="ECO:0007669"/>
    <property type="project" value="InterPro"/>
</dbReference>
<feature type="signal peptide" evidence="19">
    <location>
        <begin position="1"/>
        <end position="17"/>
    </location>
</feature>
<dbReference type="Gene3D" id="3.30.70.1230">
    <property type="entry name" value="Nucleotide cyclase"/>
    <property type="match status" value="1"/>
</dbReference>
<dbReference type="CDD" id="cd07302">
    <property type="entry name" value="CHD"/>
    <property type="match status" value="1"/>
</dbReference>
<keyword evidence="12" id="KW-0325">Glycoprotein</keyword>
<comment type="similarity">
    <text evidence="15">Belongs to the adenylyl cyclase class-4/guanylyl cyclase family.</text>
</comment>
<dbReference type="GO" id="GO:0005886">
    <property type="term" value="C:plasma membrane"/>
    <property type="evidence" value="ECO:0007669"/>
    <property type="project" value="TreeGrafter"/>
</dbReference>
<dbReference type="GO" id="GO:0004383">
    <property type="term" value="F:guanylate cyclase activity"/>
    <property type="evidence" value="ECO:0007669"/>
    <property type="project" value="UniProtKB-EC"/>
</dbReference>
<dbReference type="GO" id="GO:0005524">
    <property type="term" value="F:ATP binding"/>
    <property type="evidence" value="ECO:0007669"/>
    <property type="project" value="InterPro"/>
</dbReference>
<feature type="region of interest" description="Disordered" evidence="17">
    <location>
        <begin position="1262"/>
        <end position="1286"/>
    </location>
</feature>
<dbReference type="PANTHER" id="PTHR11920:SF501">
    <property type="entry name" value="GUANYLATE CYCLASE 32E"/>
    <property type="match status" value="1"/>
</dbReference>
<feature type="chain" id="PRO_5004591708" description="Guanylate cyclase" evidence="19">
    <location>
        <begin position="18"/>
        <end position="1305"/>
    </location>
</feature>
<dbReference type="Gene3D" id="1.10.510.10">
    <property type="entry name" value="Transferase(Phosphotransferase) domain 1"/>
    <property type="match status" value="1"/>
</dbReference>
<dbReference type="InterPro" id="IPR011009">
    <property type="entry name" value="Kinase-like_dom_sf"/>
</dbReference>
<dbReference type="GO" id="GO:0001653">
    <property type="term" value="F:peptide receptor activity"/>
    <property type="evidence" value="ECO:0007669"/>
    <property type="project" value="TreeGrafter"/>
</dbReference>
<dbReference type="GO" id="GO:0035556">
    <property type="term" value="P:intracellular signal transduction"/>
    <property type="evidence" value="ECO:0007669"/>
    <property type="project" value="InterPro"/>
</dbReference>
<keyword evidence="9" id="KW-0342">GTP-binding</keyword>
<evidence type="ECO:0000256" key="9">
    <source>
        <dbReference type="ARBA" id="ARBA00023134"/>
    </source>
</evidence>
<dbReference type="Pfam" id="PF00211">
    <property type="entry name" value="Guanylate_cyc"/>
    <property type="match status" value="1"/>
</dbReference>